<accession>A0AAE0JD51</accession>
<reference evidence="3" key="2">
    <citation type="submission" date="2023-06" db="EMBL/GenBank/DDBJ databases">
        <authorList>
            <consortium name="Lawrence Berkeley National Laboratory"/>
            <person name="Haridas S."/>
            <person name="Hensen N."/>
            <person name="Bonometti L."/>
            <person name="Westerberg I."/>
            <person name="Brannstrom I.O."/>
            <person name="Guillou S."/>
            <person name="Cros-Aarteil S."/>
            <person name="Calhoun S."/>
            <person name="Kuo A."/>
            <person name="Mondo S."/>
            <person name="Pangilinan J."/>
            <person name="Riley R."/>
            <person name="Labutti K."/>
            <person name="Andreopoulos B."/>
            <person name="Lipzen A."/>
            <person name="Chen C."/>
            <person name="Yanf M."/>
            <person name="Daum C."/>
            <person name="Ng V."/>
            <person name="Clum A."/>
            <person name="Steindorff A."/>
            <person name="Ohm R."/>
            <person name="Martin F."/>
            <person name="Silar P."/>
            <person name="Natvig D."/>
            <person name="Lalanne C."/>
            <person name="Gautier V."/>
            <person name="Ament-Velasquez S.L."/>
            <person name="Kruys A."/>
            <person name="Hutchinson M.I."/>
            <person name="Powell A.J."/>
            <person name="Barry K."/>
            <person name="Miller A.N."/>
            <person name="Grigoriev I.V."/>
            <person name="Debuchy R."/>
            <person name="Gladieux P."/>
            <person name="Thoren M.H."/>
            <person name="Johannesson H."/>
        </authorList>
    </citation>
    <scope>NUCLEOTIDE SEQUENCE</scope>
    <source>
        <strain evidence="3">CBS 560.94</strain>
    </source>
</reference>
<dbReference type="Pfam" id="PF00350">
    <property type="entry name" value="Dynamin_N"/>
    <property type="match status" value="1"/>
</dbReference>
<feature type="domain" description="Dynamin N-terminal" evidence="2">
    <location>
        <begin position="68"/>
        <end position="333"/>
    </location>
</feature>
<dbReference type="RefSeq" id="XP_062680458.1">
    <property type="nucleotide sequence ID" value="XM_062830647.1"/>
</dbReference>
<reference evidence="3" key="1">
    <citation type="journal article" date="2023" name="Mol. Phylogenet. Evol.">
        <title>Genome-scale phylogeny and comparative genomics of the fungal order Sordariales.</title>
        <authorList>
            <person name="Hensen N."/>
            <person name="Bonometti L."/>
            <person name="Westerberg I."/>
            <person name="Brannstrom I.O."/>
            <person name="Guillou S."/>
            <person name="Cros-Aarteil S."/>
            <person name="Calhoun S."/>
            <person name="Haridas S."/>
            <person name="Kuo A."/>
            <person name="Mondo S."/>
            <person name="Pangilinan J."/>
            <person name="Riley R."/>
            <person name="LaButti K."/>
            <person name="Andreopoulos B."/>
            <person name="Lipzen A."/>
            <person name="Chen C."/>
            <person name="Yan M."/>
            <person name="Daum C."/>
            <person name="Ng V."/>
            <person name="Clum A."/>
            <person name="Steindorff A."/>
            <person name="Ohm R.A."/>
            <person name="Martin F."/>
            <person name="Silar P."/>
            <person name="Natvig D.O."/>
            <person name="Lalanne C."/>
            <person name="Gautier V."/>
            <person name="Ament-Velasquez S.L."/>
            <person name="Kruys A."/>
            <person name="Hutchinson M.I."/>
            <person name="Powell A.J."/>
            <person name="Barry K."/>
            <person name="Miller A.N."/>
            <person name="Grigoriev I.V."/>
            <person name="Debuchy R."/>
            <person name="Gladieux P."/>
            <person name="Hiltunen Thoren M."/>
            <person name="Johannesson H."/>
        </authorList>
    </citation>
    <scope>NUCLEOTIDE SEQUENCE</scope>
    <source>
        <strain evidence="3">CBS 560.94</strain>
    </source>
</reference>
<evidence type="ECO:0000313" key="4">
    <source>
        <dbReference type="Proteomes" id="UP001278500"/>
    </source>
</evidence>
<organism evidence="3 4">
    <name type="scientific">Neurospora tetraspora</name>
    <dbReference type="NCBI Taxonomy" id="94610"/>
    <lineage>
        <taxon>Eukaryota</taxon>
        <taxon>Fungi</taxon>
        <taxon>Dikarya</taxon>
        <taxon>Ascomycota</taxon>
        <taxon>Pezizomycotina</taxon>
        <taxon>Sordariomycetes</taxon>
        <taxon>Sordariomycetidae</taxon>
        <taxon>Sordariales</taxon>
        <taxon>Sordariaceae</taxon>
        <taxon>Neurospora</taxon>
    </lineage>
</organism>
<dbReference type="Gene3D" id="3.40.50.300">
    <property type="entry name" value="P-loop containing nucleotide triphosphate hydrolases"/>
    <property type="match status" value="1"/>
</dbReference>
<name>A0AAE0JD51_9PEZI</name>
<dbReference type="InterPro" id="IPR027417">
    <property type="entry name" value="P-loop_NTPase"/>
</dbReference>
<gene>
    <name evidence="3" type="ORF">B0H65DRAFT_576065</name>
</gene>
<dbReference type="InterPro" id="IPR045063">
    <property type="entry name" value="Dynamin_N"/>
</dbReference>
<evidence type="ECO:0000313" key="3">
    <source>
        <dbReference type="EMBL" id="KAK3342665.1"/>
    </source>
</evidence>
<dbReference type="Proteomes" id="UP001278500">
    <property type="component" value="Unassembled WGS sequence"/>
</dbReference>
<dbReference type="SUPFAM" id="SSF52540">
    <property type="entry name" value="P-loop containing nucleoside triphosphate hydrolases"/>
    <property type="match status" value="1"/>
</dbReference>
<dbReference type="PANTHER" id="PTHR36681">
    <property type="entry name" value="NUCLEAR GTPASE, GERMINAL CENTER-ASSOCIATED, TANDEM DUPLICATE 3"/>
    <property type="match status" value="1"/>
</dbReference>
<feature type="region of interest" description="Disordered" evidence="1">
    <location>
        <begin position="876"/>
        <end position="917"/>
    </location>
</feature>
<dbReference type="EMBL" id="JAUEPP010000005">
    <property type="protein sequence ID" value="KAK3342665.1"/>
    <property type="molecule type" value="Genomic_DNA"/>
</dbReference>
<sequence length="948" mass="107590">MRMLEDCLDAGLKYSSELAELIDRAVPEADEDEEGEADTEAIGKENLNQWIEDADEISEEHRQFEILVGVQGKTGAGKTSLLNALLGYKDLLPPNDALVATAAICQVAYNYSNDPKTAFRAEITFRKHLDVKHELNKFFGDIKLREQLLNGRGEFEDDDDQEGPDSSDLGEVIARINATAEKIGAVWGHTLTELEVMSTQDLLTKNDPAVKLLNTTKRINAADLSTFAPEVKPYLDATTTTSITGRAGAKTRDMAVWPLIDHVKVYVKSDILRGGIVLVDLPGLGEIVESRAAVARQFYNKLTVSIVVTPSVRAAGEKTAVNLMTENQEINMRMSGKLDDRGYCVVLSKADDGVDWETTARNQNRQKDIKMVSDLNKKIKEGGTAAKKFNLQITKLLQSLKSRKISEEERTKVFNQLREEREKKRKYMKLQRELKRQKKEAHWGQVFTAAQSRSAILAKEINRYLNERHAVFMKSCPGAKTPYCPPKIFPVSVRAYWPLQKKNEDDPDAMPEDPLVGFPEEAYTGIPALKRWLYEATVPPRERHMKALLNRVVGLYYNLQTWSDKECEKIKLHMTPEELQEEYLDVEYERLDLKLRAYAKILSKRVAECNPLKDTAEAMRTCVQQCIDQVNNWIYKDPEGENRYKKLHYATFLAIIKSGGGVFFSRAGGQNKVYDWMEGLAHLFKNQICSQWLASKEPALKAIKEEVKDLICQALIDIAVNSDDVHKELAADIKAKWKMTFKRAADPKIKGKGTMEKRHKILKTFSTHKDNRTYKDAVTKLKKEVSEEINKFPKRLDAIWMIGLNKLRAHVNLIMDKIVEYENLGGDDGMEDMEGEGDELGGSEESRKQKIVLQERIRTMLNRWYFAWNMSPDDVPMHDAEEPDQDEITKTSSTNGSDIPTKFSLGALADGEDESMEEDPLDAIIDLHLSTNLIEDDVKIKEEHFDSD</sequence>
<dbReference type="PANTHER" id="PTHR36681:SF3">
    <property type="entry name" value="NUCLEAR GTPASE, GERMINAL CENTER-ASSOCIATED, TANDEM DUPLICATE 3"/>
    <property type="match status" value="1"/>
</dbReference>
<protein>
    <recommendedName>
        <fullName evidence="2">Dynamin N-terminal domain-containing protein</fullName>
    </recommendedName>
</protein>
<keyword evidence="4" id="KW-1185">Reference proteome</keyword>
<dbReference type="AlphaFoldDB" id="A0AAE0JD51"/>
<evidence type="ECO:0000259" key="2">
    <source>
        <dbReference type="Pfam" id="PF00350"/>
    </source>
</evidence>
<dbReference type="GeneID" id="87867801"/>
<comment type="caution">
    <text evidence="3">The sequence shown here is derived from an EMBL/GenBank/DDBJ whole genome shotgun (WGS) entry which is preliminary data.</text>
</comment>
<feature type="compositionally biased region" description="Acidic residues" evidence="1">
    <location>
        <begin position="828"/>
        <end position="842"/>
    </location>
</feature>
<evidence type="ECO:0000256" key="1">
    <source>
        <dbReference type="SAM" id="MobiDB-lite"/>
    </source>
</evidence>
<proteinExistence type="predicted"/>
<feature type="region of interest" description="Disordered" evidence="1">
    <location>
        <begin position="827"/>
        <end position="847"/>
    </location>
</feature>